<reference evidence="1" key="1">
    <citation type="submission" date="2021-01" db="EMBL/GenBank/DDBJ databases">
        <authorList>
            <person name="Sun Q."/>
        </authorList>
    </citation>
    <scope>NUCLEOTIDE SEQUENCE</scope>
    <source>
        <strain evidence="1">YIM B02566</strain>
    </source>
</reference>
<proteinExistence type="predicted"/>
<name>A0ACC5REJ8_9HYPH</name>
<dbReference type="Proteomes" id="UP000616151">
    <property type="component" value="Unassembled WGS sequence"/>
</dbReference>
<gene>
    <name evidence="1" type="ORF">JHL16_31515</name>
</gene>
<evidence type="ECO:0000313" key="1">
    <source>
        <dbReference type="EMBL" id="MBK1870936.1"/>
    </source>
</evidence>
<protein>
    <submittedName>
        <fullName evidence="1">DUF1330 domain-containing protein</fullName>
    </submittedName>
</protein>
<comment type="caution">
    <text evidence="1">The sequence shown here is derived from an EMBL/GenBank/DDBJ whole genome shotgun (WGS) entry which is preliminary data.</text>
</comment>
<dbReference type="EMBL" id="JAENHL010000008">
    <property type="protein sequence ID" value="MBK1870936.1"/>
    <property type="molecule type" value="Genomic_DNA"/>
</dbReference>
<keyword evidence="2" id="KW-1185">Reference proteome</keyword>
<organism evidence="1 2">
    <name type="scientific">Taklimakanibacter albus</name>
    <dbReference type="NCBI Taxonomy" id="2800327"/>
    <lineage>
        <taxon>Bacteria</taxon>
        <taxon>Pseudomonadati</taxon>
        <taxon>Pseudomonadota</taxon>
        <taxon>Alphaproteobacteria</taxon>
        <taxon>Hyphomicrobiales</taxon>
        <taxon>Aestuariivirgaceae</taxon>
        <taxon>Taklimakanibacter</taxon>
    </lineage>
</organism>
<sequence>MAGSAKGYWMVRVTVKDPERYKDYVAANKMPLETYGAKFLVRGGPYEVVKGSSRDRHVILEFPSLEAAKACFRSPEYQAALKIFETCAESDVVIVEGVS</sequence>
<accession>A0ACC5REJ8</accession>
<evidence type="ECO:0000313" key="2">
    <source>
        <dbReference type="Proteomes" id="UP000616151"/>
    </source>
</evidence>